<accession>A0AAD7I579</accession>
<organism evidence="2 3">
    <name type="scientific">Mycena maculata</name>
    <dbReference type="NCBI Taxonomy" id="230809"/>
    <lineage>
        <taxon>Eukaryota</taxon>
        <taxon>Fungi</taxon>
        <taxon>Dikarya</taxon>
        <taxon>Basidiomycota</taxon>
        <taxon>Agaricomycotina</taxon>
        <taxon>Agaricomycetes</taxon>
        <taxon>Agaricomycetidae</taxon>
        <taxon>Agaricales</taxon>
        <taxon>Marasmiineae</taxon>
        <taxon>Mycenaceae</taxon>
        <taxon>Mycena</taxon>
    </lineage>
</organism>
<reference evidence="2" key="1">
    <citation type="submission" date="2023-03" db="EMBL/GenBank/DDBJ databases">
        <title>Massive genome expansion in bonnet fungi (Mycena s.s.) driven by repeated elements and novel gene families across ecological guilds.</title>
        <authorList>
            <consortium name="Lawrence Berkeley National Laboratory"/>
            <person name="Harder C.B."/>
            <person name="Miyauchi S."/>
            <person name="Viragh M."/>
            <person name="Kuo A."/>
            <person name="Thoen E."/>
            <person name="Andreopoulos B."/>
            <person name="Lu D."/>
            <person name="Skrede I."/>
            <person name="Drula E."/>
            <person name="Henrissat B."/>
            <person name="Morin E."/>
            <person name="Kohler A."/>
            <person name="Barry K."/>
            <person name="LaButti K."/>
            <person name="Morin E."/>
            <person name="Salamov A."/>
            <person name="Lipzen A."/>
            <person name="Mereny Z."/>
            <person name="Hegedus B."/>
            <person name="Baldrian P."/>
            <person name="Stursova M."/>
            <person name="Weitz H."/>
            <person name="Taylor A."/>
            <person name="Grigoriev I.V."/>
            <person name="Nagy L.G."/>
            <person name="Martin F."/>
            <person name="Kauserud H."/>
        </authorList>
    </citation>
    <scope>NUCLEOTIDE SEQUENCE</scope>
    <source>
        <strain evidence="2">CBHHK188m</strain>
    </source>
</reference>
<gene>
    <name evidence="2" type="ORF">DFH07DRAFT_754394</name>
</gene>
<dbReference type="Proteomes" id="UP001215280">
    <property type="component" value="Unassembled WGS sequence"/>
</dbReference>
<dbReference type="AlphaFoldDB" id="A0AAD7I579"/>
<dbReference type="EMBL" id="JARJLG010000162">
    <property type="protein sequence ID" value="KAJ7734373.1"/>
    <property type="molecule type" value="Genomic_DNA"/>
</dbReference>
<evidence type="ECO:0000313" key="3">
    <source>
        <dbReference type="Proteomes" id="UP001215280"/>
    </source>
</evidence>
<keyword evidence="3" id="KW-1185">Reference proteome</keyword>
<feature type="region of interest" description="Disordered" evidence="1">
    <location>
        <begin position="1"/>
        <end position="29"/>
    </location>
</feature>
<comment type="caution">
    <text evidence="2">The sequence shown here is derived from an EMBL/GenBank/DDBJ whole genome shotgun (WGS) entry which is preliminary data.</text>
</comment>
<evidence type="ECO:0000256" key="1">
    <source>
        <dbReference type="SAM" id="MobiDB-lite"/>
    </source>
</evidence>
<proteinExistence type="predicted"/>
<feature type="compositionally biased region" description="Basic and acidic residues" evidence="1">
    <location>
        <begin position="9"/>
        <end position="29"/>
    </location>
</feature>
<sequence>MAVGVEGNFGKEARDSTGHRQENEKQHRTTEGIFDEMTGVHQDIDPQLFLLSVDSISGAEIVAMAKTLNAQIFQTAALIADAFECVPLESTTDSGRSYLGFGEIMTRLLASADPAAVQLALQAAISRWCKEKTETWCLGDEVFGWCLLGLYEKIWHAENQVTAGRWRAITRAKTKHSDEVNLLNTSLIECVFEVMFAAGWKTERGEAIASIHGRFGGQISAIVKHALQLRKAIWEDMISEELEVTYIEPNCRFDGRVMEDADAAGSRATRNKQEAVACTSDIGVQRRNRGGNLEGGGILLRPKVVLESALQEI</sequence>
<name>A0AAD7I579_9AGAR</name>
<protein>
    <submittedName>
        <fullName evidence="2">Uncharacterized protein</fullName>
    </submittedName>
</protein>
<evidence type="ECO:0000313" key="2">
    <source>
        <dbReference type="EMBL" id="KAJ7734373.1"/>
    </source>
</evidence>